<evidence type="ECO:0000313" key="1">
    <source>
        <dbReference type="EMBL" id="BAF89267.1"/>
    </source>
</evidence>
<gene>
    <name evidence="1" type="ordered locus">AZC_3269</name>
</gene>
<dbReference type="EMBL" id="AP009384">
    <property type="protein sequence ID" value="BAF89267.1"/>
    <property type="molecule type" value="Genomic_DNA"/>
</dbReference>
<reference evidence="1 2" key="5">
    <citation type="journal article" date="2010" name="Appl. Environ. Microbiol.">
        <title>phrR-like gene praR of Azorhizobium caulinodans ORS571 is essential for symbiosis with Sesbania rostrata and is involved in expression of reb genes.</title>
        <authorList>
            <person name="Akiba N."/>
            <person name="Aono T."/>
            <person name="Toyazaki H."/>
            <person name="Sato S."/>
            <person name="Oyaizu H."/>
        </authorList>
    </citation>
    <scope>NUCLEOTIDE SEQUENCE [LARGE SCALE GENOMIC DNA]</scope>
    <source>
        <strain evidence="2">ATCC 43989 / DSM 5975 / JCM 20966 / LMG 6465 / NBRC 14845 / NCIMB 13405 / ORS 571</strain>
    </source>
</reference>
<proteinExistence type="predicted"/>
<reference evidence="2" key="2">
    <citation type="submission" date="2007-04" db="EMBL/GenBank/DDBJ databases">
        <title>Complete genome sequence of the nitrogen-fixing bacterium Azorhizobium caulinodans ORS571.</title>
        <authorList>
            <person name="Lee K.B."/>
            <person name="Backer P.D."/>
            <person name="Aono T."/>
            <person name="Liu C.T."/>
            <person name="Suzuki S."/>
            <person name="Suzuki T."/>
            <person name="Kaneko T."/>
            <person name="Yamada M."/>
            <person name="Tabata S."/>
            <person name="Kupfer D.M."/>
            <person name="Najar F.Z."/>
            <person name="Wiley G.B."/>
            <person name="Roe B."/>
            <person name="Binnewies T."/>
            <person name="Ussery D."/>
            <person name="Vereecke D."/>
            <person name="Gevers D."/>
            <person name="Holsters M."/>
            <person name="Oyaizu H."/>
        </authorList>
    </citation>
    <scope>NUCLEOTIDE SEQUENCE [LARGE SCALE GENOMIC DNA]</scope>
    <source>
        <strain evidence="2">ATCC 43989 / DSM 5975 / JCM 20966 / LMG 6465 / NBRC 14845 / NCIMB 13405 / ORS 571</strain>
    </source>
</reference>
<reference evidence="1 2" key="3">
    <citation type="journal article" date="2008" name="BMC Genomics">
        <title>The genome of the versatile nitrogen fixer Azorhizobium caulinodans ORS571.</title>
        <authorList>
            <person name="Lee KB."/>
            <person name="Backer P.D."/>
            <person name="Aono T."/>
            <person name="Liu CT."/>
            <person name="Suzuki S."/>
            <person name="Suzuki T."/>
            <person name="Kaneko T."/>
            <person name="Yamada M."/>
            <person name="Tabata S."/>
            <person name="Kupfer D.M."/>
            <person name="Najar F.Z."/>
            <person name="Wiley G.B."/>
            <person name="Roe B."/>
            <person name="Binnewies T.T."/>
            <person name="Ussery D.W."/>
            <person name="D'Haeze W."/>
            <person name="Herder J.D."/>
            <person name="Gevers D."/>
            <person name="Vereecke D."/>
            <person name="Holsters M."/>
            <person name="Oyaizu H."/>
        </authorList>
    </citation>
    <scope>NUCLEOTIDE SEQUENCE [LARGE SCALE GENOMIC DNA]</scope>
    <source>
        <strain evidence="2">ATCC 43989 / DSM 5975 / JCM 20966 / LMG 6465 / NBRC 14845 / NCIMB 13405 / ORS 571</strain>
    </source>
</reference>
<reference evidence="1 2" key="1">
    <citation type="journal article" date="2007" name="Appl. Environ. Microbiol.">
        <title>Rhizobial factors required for stem nodule maturation and maintenance in Sesbania rostrata-Azorhizobium caulinodans ORS571 symbiosis.</title>
        <authorList>
            <person name="Suzuki S."/>
            <person name="Aono T."/>
            <person name="Lee KB."/>
            <person name="Suzuki T."/>
            <person name="Liu CT."/>
            <person name="Miwa H."/>
            <person name="Wakao S."/>
            <person name="Iki T."/>
            <person name="Oyaizu H."/>
        </authorList>
    </citation>
    <scope>NUCLEOTIDE SEQUENCE [LARGE SCALE GENOMIC DNA]</scope>
    <source>
        <strain evidence="2">ATCC 43989 / DSM 5975 / JCM 20966 / LMG 6465 / NBRC 14845 / NCIMB 13405 / ORS 571</strain>
    </source>
</reference>
<organism evidence="1 2">
    <name type="scientific">Azorhizobium caulinodans (strain ATCC 43989 / DSM 5975 / JCM 20966 / LMG 6465 / NBRC 14845 / NCIMB 13405 / ORS 571)</name>
    <dbReference type="NCBI Taxonomy" id="438753"/>
    <lineage>
        <taxon>Bacteria</taxon>
        <taxon>Pseudomonadati</taxon>
        <taxon>Pseudomonadota</taxon>
        <taxon>Alphaproteobacteria</taxon>
        <taxon>Hyphomicrobiales</taxon>
        <taxon>Xanthobacteraceae</taxon>
        <taxon>Azorhizobium</taxon>
    </lineage>
</organism>
<reference evidence="1 2" key="6">
    <citation type="journal article" date="2011" name="Appl. Environ. Microbiol.">
        <title>Involvement of the azorhizobial chromosome partition gene (parA) in the onset of bacteroid differentiation during Sesbania rostrata stem nodule development.</title>
        <authorList>
            <person name="Liu CT."/>
            <person name="Lee KB."/>
            <person name="Wang YS."/>
            <person name="Peng MH."/>
            <person name="Lee KT."/>
            <person name="Suzuki S."/>
            <person name="Suzuki T."/>
            <person name="Oyaizu H."/>
        </authorList>
    </citation>
    <scope>NUCLEOTIDE SEQUENCE [LARGE SCALE GENOMIC DNA]</scope>
    <source>
        <strain evidence="2">ATCC 43989 / DSM 5975 / JCM 20966 / LMG 6465 / NBRC 14845 / NCIMB 13405 / ORS 571</strain>
    </source>
</reference>
<dbReference type="AlphaFoldDB" id="A8IHF7"/>
<keyword evidence="2" id="KW-1185">Reference proteome</keyword>
<reference evidence="1 2" key="4">
    <citation type="journal article" date="2009" name="Appl. Environ. Microbiol.">
        <title>Comparative genome-wide transcriptional profiling of Azorhizobium caulinodans ORS571 grown under free-living and symbiotic conditions.</title>
        <authorList>
            <person name="Tsukada S."/>
            <person name="Aono T."/>
            <person name="Akiba N."/>
            <person name="Lee KB."/>
            <person name="Liu CT."/>
            <person name="Toyazaki H."/>
            <person name="Oyaizu H."/>
        </authorList>
    </citation>
    <scope>NUCLEOTIDE SEQUENCE [LARGE SCALE GENOMIC DNA]</scope>
    <source>
        <strain evidence="2">ATCC 43989 / DSM 5975 / JCM 20966 / LMG 6465 / NBRC 14845 / NCIMB 13405 / ORS 571</strain>
    </source>
</reference>
<accession>A8IHF7</accession>
<evidence type="ECO:0000313" key="2">
    <source>
        <dbReference type="Proteomes" id="UP000000270"/>
    </source>
</evidence>
<sequence length="93" mass="9822">MTGSSANVISTDELQIRRLLKYGTPLSAQEREEALSRIEAAVRRLDELALGGADPLIDGVDLRGLIDAAAACSALAGRFGQDPADARSEDELP</sequence>
<dbReference type="RefSeq" id="WP_012171792.1">
    <property type="nucleotide sequence ID" value="NC_009937.1"/>
</dbReference>
<name>A8IHF7_AZOC5</name>
<dbReference type="HOGENOM" id="CLU_2393523_0_0_5"/>
<protein>
    <submittedName>
        <fullName evidence="1">Uncharacterized protein</fullName>
    </submittedName>
</protein>
<dbReference type="STRING" id="438753.AZC_3269"/>
<dbReference type="KEGG" id="azc:AZC_3269"/>
<dbReference type="Proteomes" id="UP000000270">
    <property type="component" value="Chromosome"/>
</dbReference>